<evidence type="ECO:0000313" key="3">
    <source>
        <dbReference type="Proteomes" id="UP001165367"/>
    </source>
</evidence>
<name>A0ABS9KWZ7_9BACT</name>
<protein>
    <submittedName>
        <fullName evidence="2">Uncharacterized protein</fullName>
    </submittedName>
</protein>
<dbReference type="Proteomes" id="UP001165367">
    <property type="component" value="Unassembled WGS sequence"/>
</dbReference>
<proteinExistence type="predicted"/>
<evidence type="ECO:0000313" key="2">
    <source>
        <dbReference type="EMBL" id="MCG2616889.1"/>
    </source>
</evidence>
<keyword evidence="1" id="KW-1133">Transmembrane helix</keyword>
<reference evidence="2" key="1">
    <citation type="submission" date="2022-01" db="EMBL/GenBank/DDBJ databases">
        <authorList>
            <person name="Jo J.-H."/>
            <person name="Im W.-T."/>
        </authorList>
    </citation>
    <scope>NUCLEOTIDE SEQUENCE</scope>
    <source>
        <strain evidence="2">NA20</strain>
    </source>
</reference>
<dbReference type="EMBL" id="JAKLTR010000016">
    <property type="protein sequence ID" value="MCG2616889.1"/>
    <property type="molecule type" value="Genomic_DNA"/>
</dbReference>
<evidence type="ECO:0000256" key="1">
    <source>
        <dbReference type="SAM" id="Phobius"/>
    </source>
</evidence>
<gene>
    <name evidence="2" type="ORF">LZZ85_21510</name>
</gene>
<organism evidence="2 3">
    <name type="scientific">Terrimonas ginsenosidimutans</name>
    <dbReference type="NCBI Taxonomy" id="2908004"/>
    <lineage>
        <taxon>Bacteria</taxon>
        <taxon>Pseudomonadati</taxon>
        <taxon>Bacteroidota</taxon>
        <taxon>Chitinophagia</taxon>
        <taxon>Chitinophagales</taxon>
        <taxon>Chitinophagaceae</taxon>
        <taxon>Terrimonas</taxon>
    </lineage>
</organism>
<keyword evidence="1" id="KW-0472">Membrane</keyword>
<comment type="caution">
    <text evidence="2">The sequence shown here is derived from an EMBL/GenBank/DDBJ whole genome shotgun (WGS) entry which is preliminary data.</text>
</comment>
<dbReference type="RefSeq" id="WP_237875426.1">
    <property type="nucleotide sequence ID" value="NZ_JAKLTR010000016.1"/>
</dbReference>
<sequence length="68" mass="7676">MKKTNKFILGVAAAAAIGLIFYTLRNRRQSELRHARVADEGYETAHDVLFPNQKGRGRKLHFGPVLPE</sequence>
<accession>A0ABS9KWZ7</accession>
<feature type="transmembrane region" description="Helical" evidence="1">
    <location>
        <begin position="6"/>
        <end position="24"/>
    </location>
</feature>
<keyword evidence="1" id="KW-0812">Transmembrane</keyword>
<keyword evidence="3" id="KW-1185">Reference proteome</keyword>